<name>A0ACC1NLB8_9HYPO</name>
<evidence type="ECO:0000313" key="1">
    <source>
        <dbReference type="EMBL" id="KAJ2980067.1"/>
    </source>
</evidence>
<protein>
    <submittedName>
        <fullName evidence="1">Uncharacterized protein</fullName>
    </submittedName>
</protein>
<organism evidence="1 2">
    <name type="scientific">Zarea fungicola</name>
    <dbReference type="NCBI Taxonomy" id="93591"/>
    <lineage>
        <taxon>Eukaryota</taxon>
        <taxon>Fungi</taxon>
        <taxon>Dikarya</taxon>
        <taxon>Ascomycota</taxon>
        <taxon>Pezizomycotina</taxon>
        <taxon>Sordariomycetes</taxon>
        <taxon>Hypocreomycetidae</taxon>
        <taxon>Hypocreales</taxon>
        <taxon>Cordycipitaceae</taxon>
        <taxon>Zarea</taxon>
    </lineage>
</organism>
<dbReference type="EMBL" id="JANJQO010000228">
    <property type="protein sequence ID" value="KAJ2980067.1"/>
    <property type="molecule type" value="Genomic_DNA"/>
</dbReference>
<reference evidence="1" key="1">
    <citation type="submission" date="2022-08" db="EMBL/GenBank/DDBJ databases">
        <title>Genome Sequence of Lecanicillium fungicola.</title>
        <authorList>
            <person name="Buettner E."/>
        </authorList>
    </citation>
    <scope>NUCLEOTIDE SEQUENCE</scope>
    <source>
        <strain evidence="1">Babe33</strain>
    </source>
</reference>
<gene>
    <name evidence="1" type="ORF">NQ176_g2865</name>
</gene>
<evidence type="ECO:0000313" key="2">
    <source>
        <dbReference type="Proteomes" id="UP001143910"/>
    </source>
</evidence>
<dbReference type="Proteomes" id="UP001143910">
    <property type="component" value="Unassembled WGS sequence"/>
</dbReference>
<sequence>MGDVKQALRLNLMTSSLSSLPQISQPSLLPREERRSEHLVREAIVNSALKNTELLVELAETTDAVGRLSNLETQLSHTELRVSLLDEELVEAATATDRQLQNHKSYRHSPGRRLLYTLLGKSEYFEQKAAEEEMAYFVLLKQRFSVEQQLRELKTKKESISAQIQSTKAEVDRHGKAHKNIDDLYASIFDGITPGHPDEDEQETRYQNAKAQFDAVSDGLKAMVRRANLVGSVKKKISRAVFFQEKAAEEAQSALCSLRFVRTYLDQAAWYTTFDLEISDKENATSPPLSSSGFSKAEKDFMRILSSTKTVAQRIVKSKNEAIHVSECLAAALEQTIASHKVYMDEILASRDALRTAVRITARSLEDERQGLYQLRQNVFEITVGFGVAAPAYHECCDRAAAFEMETTQVVCEITAT</sequence>
<keyword evidence="2" id="KW-1185">Reference proteome</keyword>
<accession>A0ACC1NLB8</accession>
<comment type="caution">
    <text evidence="1">The sequence shown here is derived from an EMBL/GenBank/DDBJ whole genome shotgun (WGS) entry which is preliminary data.</text>
</comment>
<proteinExistence type="predicted"/>